<dbReference type="STRING" id="1434072.SAMN05216210_1853"/>
<comment type="pathway">
    <text evidence="2">Glycan metabolism.</text>
</comment>
<evidence type="ECO:0000256" key="9">
    <source>
        <dbReference type="SAM" id="Phobius"/>
    </source>
</evidence>
<keyword evidence="5 9" id="KW-0812">Transmembrane</keyword>
<keyword evidence="12" id="KW-1185">Reference proteome</keyword>
<feature type="transmembrane region" description="Helical" evidence="9">
    <location>
        <begin position="504"/>
        <end position="526"/>
    </location>
</feature>
<dbReference type="GO" id="GO:0016757">
    <property type="term" value="F:glycosyltransferase activity"/>
    <property type="evidence" value="ECO:0007669"/>
    <property type="project" value="UniProtKB-KW"/>
</dbReference>
<feature type="domain" description="Glycosyltransferase 2-like" evidence="10">
    <location>
        <begin position="227"/>
        <end position="439"/>
    </location>
</feature>
<evidence type="ECO:0000259" key="10">
    <source>
        <dbReference type="Pfam" id="PF13632"/>
    </source>
</evidence>
<comment type="subcellular location">
    <subcellularLocation>
        <location evidence="1">Membrane</location>
        <topology evidence="1">Multi-pass membrane protein</topology>
    </subcellularLocation>
</comment>
<dbReference type="AlphaFoldDB" id="A0A1H2FWH4"/>
<sequence>MTLNVSDASPSGSQSSGSDTHSCGAAAPPSYRLVPVVGASRRVLFIILQVGLLAGMLWLAVTLMGMLLPRFFSPSVVFAIIVMTCTLAVLWQALYVYRVLAMRRAIATRTELPTGLRIAMATTIVPSREFGLLEQKLAGMAAVSAGDNALDHWVLDEEDDPRVRKLVAEFNRRYHDRDVRFFHFTRNGVERYNDVPSGRSFRTFQARQKGGNINAWLDATRAESYDLITFMDLDHIPEPDFYRSVLPFFGDPDVAYVQGPEVFRNRDDNFITRAASLERDTFFGLVHRSYFGLGMTVIVGAHTTFRRSAFDALGGFYPVHLTEDYLMMMRLRALGLRGIYVDEVIAVGELPATWDAFLGQQRRWASGGLDLLFRYFPKVWRHYSWKDRLFGFMLLNYYVWGGFFVLGKAVLLGLLITGVALEVGPLMLVGMLCLLLIGVIGNHLWERTFFIQPEHKTYIVQNAVMSNFLGPLYCMSLFKALVAPNTPFEVTAKGRADQGVRRRLSYRSICGVLLGFELLVLVSAWPLLTGAGTGWVDVVQLVLLVSAATTAYVLVAYRRHEKAVSPPVPIRGTSDQGCAGCTCDMPHNPYPPLEPERGFT</sequence>
<feature type="transmembrane region" description="Helical" evidence="9">
    <location>
        <begin position="43"/>
        <end position="64"/>
    </location>
</feature>
<dbReference type="GO" id="GO:0016020">
    <property type="term" value="C:membrane"/>
    <property type="evidence" value="ECO:0007669"/>
    <property type="project" value="UniProtKB-SubCell"/>
</dbReference>
<evidence type="ECO:0000313" key="12">
    <source>
        <dbReference type="Proteomes" id="UP000243924"/>
    </source>
</evidence>
<dbReference type="Gene3D" id="3.90.550.10">
    <property type="entry name" value="Spore Coat Polysaccharide Biosynthesis Protein SpsA, Chain A"/>
    <property type="match status" value="1"/>
</dbReference>
<evidence type="ECO:0000256" key="3">
    <source>
        <dbReference type="ARBA" id="ARBA00022676"/>
    </source>
</evidence>
<dbReference type="OrthoDB" id="9806824at2"/>
<protein>
    <submittedName>
        <fullName evidence="11">Glycosyltransferase, catalytic subunit of cellulose synthase and poly-beta-1,6-N-acetylglucosamine synthase</fullName>
    </submittedName>
</protein>
<feature type="transmembrane region" description="Helical" evidence="9">
    <location>
        <begin position="426"/>
        <end position="445"/>
    </location>
</feature>
<feature type="region of interest" description="Disordered" evidence="8">
    <location>
        <begin position="1"/>
        <end position="23"/>
    </location>
</feature>
<dbReference type="PANTHER" id="PTHR43867:SF2">
    <property type="entry name" value="CELLULOSE SYNTHASE CATALYTIC SUBUNIT A [UDP-FORMING]"/>
    <property type="match status" value="1"/>
</dbReference>
<keyword evidence="4 11" id="KW-0808">Transferase</keyword>
<evidence type="ECO:0000256" key="5">
    <source>
        <dbReference type="ARBA" id="ARBA00022692"/>
    </source>
</evidence>
<dbReference type="InterPro" id="IPR029044">
    <property type="entry name" value="Nucleotide-diphossugar_trans"/>
</dbReference>
<dbReference type="InterPro" id="IPR001173">
    <property type="entry name" value="Glyco_trans_2-like"/>
</dbReference>
<evidence type="ECO:0000256" key="2">
    <source>
        <dbReference type="ARBA" id="ARBA00004881"/>
    </source>
</evidence>
<reference evidence="12" key="1">
    <citation type="submission" date="2016-10" db="EMBL/GenBank/DDBJ databases">
        <authorList>
            <person name="Varghese N."/>
            <person name="Submissions S."/>
        </authorList>
    </citation>
    <scope>NUCLEOTIDE SEQUENCE [LARGE SCALE GENOMIC DNA]</scope>
    <source>
        <strain evidence="12">CECT 8338</strain>
    </source>
</reference>
<dbReference type="Pfam" id="PF13632">
    <property type="entry name" value="Glyco_trans_2_3"/>
    <property type="match status" value="1"/>
</dbReference>
<dbReference type="SUPFAM" id="SSF53448">
    <property type="entry name" value="Nucleotide-diphospho-sugar transferases"/>
    <property type="match status" value="1"/>
</dbReference>
<accession>A0A1H2FWH4</accession>
<evidence type="ECO:0000256" key="4">
    <source>
        <dbReference type="ARBA" id="ARBA00022679"/>
    </source>
</evidence>
<keyword evidence="7 9" id="KW-0472">Membrane</keyword>
<feature type="compositionally biased region" description="Low complexity" evidence="8">
    <location>
        <begin position="1"/>
        <end position="22"/>
    </location>
</feature>
<evidence type="ECO:0000313" key="11">
    <source>
        <dbReference type="EMBL" id="SDU11659.1"/>
    </source>
</evidence>
<dbReference type="RefSeq" id="WP_157719162.1">
    <property type="nucleotide sequence ID" value="NZ_LT629787.1"/>
</dbReference>
<feature type="transmembrane region" description="Helical" evidence="9">
    <location>
        <begin position="397"/>
        <end position="420"/>
    </location>
</feature>
<keyword evidence="3" id="KW-0328">Glycosyltransferase</keyword>
<organism evidence="11 12">
    <name type="scientific">Halopseudomonas salegens</name>
    <dbReference type="NCBI Taxonomy" id="1434072"/>
    <lineage>
        <taxon>Bacteria</taxon>
        <taxon>Pseudomonadati</taxon>
        <taxon>Pseudomonadota</taxon>
        <taxon>Gammaproteobacteria</taxon>
        <taxon>Pseudomonadales</taxon>
        <taxon>Pseudomonadaceae</taxon>
        <taxon>Halopseudomonas</taxon>
    </lineage>
</organism>
<dbReference type="EMBL" id="LT629787">
    <property type="protein sequence ID" value="SDU11659.1"/>
    <property type="molecule type" value="Genomic_DNA"/>
</dbReference>
<name>A0A1H2FWH4_9GAMM</name>
<keyword evidence="6 9" id="KW-1133">Transmembrane helix</keyword>
<proteinExistence type="predicted"/>
<dbReference type="Proteomes" id="UP000243924">
    <property type="component" value="Chromosome I"/>
</dbReference>
<dbReference type="InterPro" id="IPR050321">
    <property type="entry name" value="Glycosyltr_2/OpgH_subfam"/>
</dbReference>
<evidence type="ECO:0000256" key="6">
    <source>
        <dbReference type="ARBA" id="ARBA00022989"/>
    </source>
</evidence>
<feature type="transmembrane region" description="Helical" evidence="9">
    <location>
        <begin position="76"/>
        <end position="97"/>
    </location>
</feature>
<evidence type="ECO:0000256" key="8">
    <source>
        <dbReference type="SAM" id="MobiDB-lite"/>
    </source>
</evidence>
<evidence type="ECO:0000256" key="7">
    <source>
        <dbReference type="ARBA" id="ARBA00023136"/>
    </source>
</evidence>
<dbReference type="PANTHER" id="PTHR43867">
    <property type="entry name" value="CELLULOSE SYNTHASE CATALYTIC SUBUNIT A [UDP-FORMING]"/>
    <property type="match status" value="1"/>
</dbReference>
<evidence type="ECO:0000256" key="1">
    <source>
        <dbReference type="ARBA" id="ARBA00004141"/>
    </source>
</evidence>
<feature type="transmembrane region" description="Helical" evidence="9">
    <location>
        <begin position="538"/>
        <end position="557"/>
    </location>
</feature>
<gene>
    <name evidence="11" type="ORF">SAMN05216210_1853</name>
</gene>